<sequence>MLFVETAASSSGNSSEKSTQDNPTKNCRSYRKRYSTRGHWSPKEYHVLGWRNSNTGRPC</sequence>
<evidence type="ECO:0000256" key="1">
    <source>
        <dbReference type="SAM" id="MobiDB-lite"/>
    </source>
</evidence>
<proteinExistence type="predicted"/>
<keyword evidence="3" id="KW-1185">Reference proteome</keyword>
<evidence type="ECO:0000313" key="2">
    <source>
        <dbReference type="EMBL" id="KAK0178839.1"/>
    </source>
</evidence>
<protein>
    <submittedName>
        <fullName evidence="2">Uncharacterized protein</fullName>
    </submittedName>
</protein>
<organism evidence="2 3">
    <name type="scientific">Microctonus hyperodae</name>
    <name type="common">Parasitoid wasp</name>
    <dbReference type="NCBI Taxonomy" id="165561"/>
    <lineage>
        <taxon>Eukaryota</taxon>
        <taxon>Metazoa</taxon>
        <taxon>Ecdysozoa</taxon>
        <taxon>Arthropoda</taxon>
        <taxon>Hexapoda</taxon>
        <taxon>Insecta</taxon>
        <taxon>Pterygota</taxon>
        <taxon>Neoptera</taxon>
        <taxon>Endopterygota</taxon>
        <taxon>Hymenoptera</taxon>
        <taxon>Apocrita</taxon>
        <taxon>Ichneumonoidea</taxon>
        <taxon>Braconidae</taxon>
        <taxon>Euphorinae</taxon>
        <taxon>Microctonus</taxon>
    </lineage>
</organism>
<evidence type="ECO:0000313" key="3">
    <source>
        <dbReference type="Proteomes" id="UP001168972"/>
    </source>
</evidence>
<reference evidence="2" key="1">
    <citation type="journal article" date="2023" name="bioRxiv">
        <title>Scaffold-level genome assemblies of two parasitoid biocontrol wasps reveal the parthenogenesis mechanism and an associated novel virus.</title>
        <authorList>
            <person name="Inwood S."/>
            <person name="Skelly J."/>
            <person name="Guhlin J."/>
            <person name="Harrop T."/>
            <person name="Goldson S."/>
            <person name="Dearden P."/>
        </authorList>
    </citation>
    <scope>NUCLEOTIDE SEQUENCE</scope>
    <source>
        <strain evidence="2">Lincoln</strain>
        <tissue evidence="2">Whole body</tissue>
    </source>
</reference>
<dbReference type="EMBL" id="JAQQBR010000004">
    <property type="protein sequence ID" value="KAK0178839.1"/>
    <property type="molecule type" value="Genomic_DNA"/>
</dbReference>
<gene>
    <name evidence="2" type="ORF">PV327_007687</name>
</gene>
<comment type="caution">
    <text evidence="2">The sequence shown here is derived from an EMBL/GenBank/DDBJ whole genome shotgun (WGS) entry which is preliminary data.</text>
</comment>
<feature type="region of interest" description="Disordered" evidence="1">
    <location>
        <begin position="1"/>
        <end position="33"/>
    </location>
</feature>
<dbReference type="Proteomes" id="UP001168972">
    <property type="component" value="Unassembled WGS sequence"/>
</dbReference>
<dbReference type="AlphaFoldDB" id="A0AA39KYV5"/>
<reference evidence="2" key="2">
    <citation type="submission" date="2023-03" db="EMBL/GenBank/DDBJ databases">
        <authorList>
            <person name="Inwood S.N."/>
            <person name="Skelly J.G."/>
            <person name="Guhlin J."/>
            <person name="Harrop T.W.R."/>
            <person name="Goldson S.G."/>
            <person name="Dearden P.K."/>
        </authorList>
    </citation>
    <scope>NUCLEOTIDE SEQUENCE</scope>
    <source>
        <strain evidence="2">Lincoln</strain>
        <tissue evidence="2">Whole body</tissue>
    </source>
</reference>
<accession>A0AA39KYV5</accession>
<name>A0AA39KYV5_MICHY</name>